<feature type="transmembrane region" description="Helical" evidence="5">
    <location>
        <begin position="204"/>
        <end position="224"/>
    </location>
</feature>
<feature type="transmembrane region" description="Helical" evidence="5">
    <location>
        <begin position="332"/>
        <end position="350"/>
    </location>
</feature>
<evidence type="ECO:0000256" key="2">
    <source>
        <dbReference type="ARBA" id="ARBA00022692"/>
    </source>
</evidence>
<gene>
    <name evidence="7" type="ORF">UFOPK1425_00626</name>
    <name evidence="8" type="ORF">UFOPK1842_00594</name>
</gene>
<evidence type="ECO:0000256" key="1">
    <source>
        <dbReference type="ARBA" id="ARBA00004141"/>
    </source>
</evidence>
<keyword evidence="4 5" id="KW-0472">Membrane</keyword>
<dbReference type="InterPro" id="IPR011547">
    <property type="entry name" value="SLC26A/SulP_dom"/>
</dbReference>
<feature type="domain" description="SLC26A/SulP transporter" evidence="6">
    <location>
        <begin position="22"/>
        <end position="392"/>
    </location>
</feature>
<dbReference type="PANTHER" id="PTHR11814">
    <property type="entry name" value="SULFATE TRANSPORTER"/>
    <property type="match status" value="1"/>
</dbReference>
<dbReference type="GO" id="GO:0016020">
    <property type="term" value="C:membrane"/>
    <property type="evidence" value="ECO:0007669"/>
    <property type="project" value="UniProtKB-SubCell"/>
</dbReference>
<keyword evidence="3 5" id="KW-1133">Transmembrane helix</keyword>
<sequence>MNRLREFLPNRADYKSARTTWRKDLVAGITVGIVALPLALAFGITTGAGASAGLITAIFAGLLAAIFGGSNFQVSGPTGAMTVVLVPLVTKYGVESLIPLGFFAGLLTLVLGLLRAGSIINRVPWPVMEGFTLGIAIVIALQQIPTALATPSIDGGRTVITAWRTIQGALDVGLNFSAIAIVFLTLLIKFTYPKIAHKFHIKAHIPASFLAIVISSLVVTIFGIDIPKVGDLPKAIFHIQKFELFGLGVYELIMAVIAIAMLASIESLLSARVADQLAHIHDDAHKYQPNRELFGQGLASMFTSLIGGMPATGAIARTSVNIRAGSTSRLSAIFHAAFLLAVVLVLSPIISNIPTSTLAGVLLGTSYRMASPANLREILRTTRLDSSILIITALIVIFIDLIWGIAIGTALYFLFSRSFVRSLLKRK</sequence>
<dbReference type="GO" id="GO:0055085">
    <property type="term" value="P:transmembrane transport"/>
    <property type="evidence" value="ECO:0007669"/>
    <property type="project" value="InterPro"/>
</dbReference>
<evidence type="ECO:0000256" key="3">
    <source>
        <dbReference type="ARBA" id="ARBA00022989"/>
    </source>
</evidence>
<feature type="transmembrane region" description="Helical" evidence="5">
    <location>
        <begin position="388"/>
        <end position="415"/>
    </location>
</feature>
<comment type="subcellular location">
    <subcellularLocation>
        <location evidence="1">Membrane</location>
        <topology evidence="1">Multi-pass membrane protein</topology>
    </subcellularLocation>
</comment>
<feature type="transmembrane region" description="Helical" evidence="5">
    <location>
        <begin position="25"/>
        <end position="44"/>
    </location>
</feature>
<name>A0A6J6BVW4_9ZZZZ</name>
<evidence type="ECO:0000313" key="7">
    <source>
        <dbReference type="EMBL" id="CAB4542423.1"/>
    </source>
</evidence>
<protein>
    <submittedName>
        <fullName evidence="7">Unannotated protein</fullName>
    </submittedName>
</protein>
<evidence type="ECO:0000313" key="8">
    <source>
        <dbReference type="EMBL" id="CAB4607747.1"/>
    </source>
</evidence>
<dbReference type="Pfam" id="PF00916">
    <property type="entry name" value="Sulfate_transp"/>
    <property type="match status" value="1"/>
</dbReference>
<feature type="transmembrane region" description="Helical" evidence="5">
    <location>
        <begin position="244"/>
        <end position="263"/>
    </location>
</feature>
<dbReference type="AlphaFoldDB" id="A0A6J6BVW4"/>
<organism evidence="7">
    <name type="scientific">freshwater metagenome</name>
    <dbReference type="NCBI Taxonomy" id="449393"/>
    <lineage>
        <taxon>unclassified sequences</taxon>
        <taxon>metagenomes</taxon>
        <taxon>ecological metagenomes</taxon>
    </lineage>
</organism>
<evidence type="ECO:0000259" key="6">
    <source>
        <dbReference type="Pfam" id="PF00916"/>
    </source>
</evidence>
<reference evidence="7" key="1">
    <citation type="submission" date="2020-05" db="EMBL/GenBank/DDBJ databases">
        <authorList>
            <person name="Chiriac C."/>
            <person name="Salcher M."/>
            <person name="Ghai R."/>
            <person name="Kavagutti S V."/>
        </authorList>
    </citation>
    <scope>NUCLEOTIDE SEQUENCE</scope>
</reference>
<evidence type="ECO:0000256" key="5">
    <source>
        <dbReference type="SAM" id="Phobius"/>
    </source>
</evidence>
<feature type="transmembrane region" description="Helical" evidence="5">
    <location>
        <begin position="96"/>
        <end position="114"/>
    </location>
</feature>
<accession>A0A6J6BVW4</accession>
<feature type="transmembrane region" description="Helical" evidence="5">
    <location>
        <begin position="50"/>
        <end position="67"/>
    </location>
</feature>
<keyword evidence="2 5" id="KW-0812">Transmembrane</keyword>
<dbReference type="EMBL" id="CAEZUQ010000058">
    <property type="protein sequence ID" value="CAB4607747.1"/>
    <property type="molecule type" value="Genomic_DNA"/>
</dbReference>
<feature type="transmembrane region" description="Helical" evidence="5">
    <location>
        <begin position="126"/>
        <end position="144"/>
    </location>
</feature>
<feature type="transmembrane region" description="Helical" evidence="5">
    <location>
        <begin position="172"/>
        <end position="192"/>
    </location>
</feature>
<dbReference type="InterPro" id="IPR001902">
    <property type="entry name" value="SLC26A/SulP_fam"/>
</dbReference>
<proteinExistence type="predicted"/>
<dbReference type="EMBL" id="CAEZSJ010000102">
    <property type="protein sequence ID" value="CAB4542423.1"/>
    <property type="molecule type" value="Genomic_DNA"/>
</dbReference>
<evidence type="ECO:0000256" key="4">
    <source>
        <dbReference type="ARBA" id="ARBA00023136"/>
    </source>
</evidence>